<proteinExistence type="predicted"/>
<accession>A0ACB9ZY02</accession>
<name>A0ACB9ZY02_CATRO</name>
<organism evidence="1 2">
    <name type="scientific">Catharanthus roseus</name>
    <name type="common">Madagascar periwinkle</name>
    <name type="synonym">Vinca rosea</name>
    <dbReference type="NCBI Taxonomy" id="4058"/>
    <lineage>
        <taxon>Eukaryota</taxon>
        <taxon>Viridiplantae</taxon>
        <taxon>Streptophyta</taxon>
        <taxon>Embryophyta</taxon>
        <taxon>Tracheophyta</taxon>
        <taxon>Spermatophyta</taxon>
        <taxon>Magnoliopsida</taxon>
        <taxon>eudicotyledons</taxon>
        <taxon>Gunneridae</taxon>
        <taxon>Pentapetalae</taxon>
        <taxon>asterids</taxon>
        <taxon>lamiids</taxon>
        <taxon>Gentianales</taxon>
        <taxon>Apocynaceae</taxon>
        <taxon>Rauvolfioideae</taxon>
        <taxon>Vinceae</taxon>
        <taxon>Catharanthinae</taxon>
        <taxon>Catharanthus</taxon>
    </lineage>
</organism>
<dbReference type="EMBL" id="CM044707">
    <property type="protein sequence ID" value="KAI5653381.1"/>
    <property type="molecule type" value="Genomic_DNA"/>
</dbReference>
<sequence>MRVSSTARKFERIKTHQHNFYTRIQRNMQCHTRAPQNRSRSRNEVIRIRFRHLIVNSSQTQYGHSITEQPHSHITGQNMLQIPGAPYRSALGLTLVLSPSWLSTRQSSHRRA</sequence>
<reference evidence="2" key="1">
    <citation type="journal article" date="2023" name="Nat. Plants">
        <title>Single-cell RNA sequencing provides a high-resolution roadmap for understanding the multicellular compartmentation of specialized metabolism.</title>
        <authorList>
            <person name="Sun S."/>
            <person name="Shen X."/>
            <person name="Li Y."/>
            <person name="Li Y."/>
            <person name="Wang S."/>
            <person name="Li R."/>
            <person name="Zhang H."/>
            <person name="Shen G."/>
            <person name="Guo B."/>
            <person name="Wei J."/>
            <person name="Xu J."/>
            <person name="St-Pierre B."/>
            <person name="Chen S."/>
            <person name="Sun C."/>
        </authorList>
    </citation>
    <scope>NUCLEOTIDE SEQUENCE [LARGE SCALE GENOMIC DNA]</scope>
</reference>
<keyword evidence="2" id="KW-1185">Reference proteome</keyword>
<gene>
    <name evidence="1" type="ORF">M9H77_30568</name>
</gene>
<evidence type="ECO:0000313" key="2">
    <source>
        <dbReference type="Proteomes" id="UP001060085"/>
    </source>
</evidence>
<evidence type="ECO:0000313" key="1">
    <source>
        <dbReference type="EMBL" id="KAI5653381.1"/>
    </source>
</evidence>
<protein>
    <submittedName>
        <fullName evidence="1">Uncharacterized protein</fullName>
    </submittedName>
</protein>
<comment type="caution">
    <text evidence="1">The sequence shown here is derived from an EMBL/GenBank/DDBJ whole genome shotgun (WGS) entry which is preliminary data.</text>
</comment>
<dbReference type="Proteomes" id="UP001060085">
    <property type="component" value="Linkage Group LG07"/>
</dbReference>